<dbReference type="VEuPathDB" id="VectorBase:ISCI005842"/>
<protein>
    <submittedName>
        <fullName evidence="1 2">Uncharacterized protein</fullName>
    </submittedName>
</protein>
<accession>B7PQ63</accession>
<reference evidence="1 3" key="1">
    <citation type="submission" date="2008-03" db="EMBL/GenBank/DDBJ databases">
        <title>Annotation of Ixodes scapularis.</title>
        <authorList>
            <consortium name="Ixodes scapularis Genome Project Consortium"/>
            <person name="Caler E."/>
            <person name="Hannick L.I."/>
            <person name="Bidwell S."/>
            <person name="Joardar V."/>
            <person name="Thiagarajan M."/>
            <person name="Amedeo P."/>
            <person name="Galinsky K.J."/>
            <person name="Schobel S."/>
            <person name="Inman J."/>
            <person name="Hostetler J."/>
            <person name="Miller J."/>
            <person name="Hammond M."/>
            <person name="Megy K."/>
            <person name="Lawson D."/>
            <person name="Kodira C."/>
            <person name="Sutton G."/>
            <person name="Meyer J."/>
            <person name="Hill C.A."/>
            <person name="Birren B."/>
            <person name="Nene V."/>
            <person name="Collins F."/>
            <person name="Alarcon-Chaidez F."/>
            <person name="Wikel S."/>
            <person name="Strausberg R."/>
        </authorList>
    </citation>
    <scope>NUCLEOTIDE SEQUENCE [LARGE SCALE GENOMIC DNA]</scope>
    <source>
        <strain evidence="3">Wikel</strain>
        <strain evidence="1">Wikel colony</strain>
    </source>
</reference>
<proteinExistence type="predicted"/>
<organism>
    <name type="scientific">Ixodes scapularis</name>
    <name type="common">Black-legged tick</name>
    <name type="synonym">Deer tick</name>
    <dbReference type="NCBI Taxonomy" id="6945"/>
    <lineage>
        <taxon>Eukaryota</taxon>
        <taxon>Metazoa</taxon>
        <taxon>Ecdysozoa</taxon>
        <taxon>Arthropoda</taxon>
        <taxon>Chelicerata</taxon>
        <taxon>Arachnida</taxon>
        <taxon>Acari</taxon>
        <taxon>Parasitiformes</taxon>
        <taxon>Ixodida</taxon>
        <taxon>Ixodoidea</taxon>
        <taxon>Ixodidae</taxon>
        <taxon>Ixodinae</taxon>
        <taxon>Ixodes</taxon>
    </lineage>
</organism>
<name>B7PQ63_IXOSC</name>
<sequence length="152" mass="17516">MVVSENGQLLEVWLLMHYNEWMKLSRHNFTFTIRVKQVSTTTLDFHCSITFVLWHSLRHCHDASYFDKLSGWAATLPPVFKAYAESKSSASCRGAAATSERRRVPIDFEWVDLNARCLKAYPLFCFSISKKEFGIQTSSQPFCKKETNLHSA</sequence>
<gene>
    <name evidence="1" type="ORF">IscW_ISCW005842</name>
</gene>
<reference evidence="2" key="2">
    <citation type="submission" date="2020-05" db="UniProtKB">
        <authorList>
            <consortium name="EnsemblMetazoa"/>
        </authorList>
    </citation>
    <scope>IDENTIFICATION</scope>
    <source>
        <strain evidence="2">wikel</strain>
    </source>
</reference>
<dbReference type="HOGENOM" id="CLU_1724339_0_0_1"/>
<evidence type="ECO:0000313" key="2">
    <source>
        <dbReference type="EnsemblMetazoa" id="ISCW005842-PA"/>
    </source>
</evidence>
<evidence type="ECO:0000313" key="1">
    <source>
        <dbReference type="EMBL" id="EEC08735.1"/>
    </source>
</evidence>
<dbReference type="EMBL" id="DS762878">
    <property type="protein sequence ID" value="EEC08735.1"/>
    <property type="molecule type" value="Genomic_DNA"/>
</dbReference>
<dbReference type="EnsemblMetazoa" id="ISCW005842-RA">
    <property type="protein sequence ID" value="ISCW005842-PA"/>
    <property type="gene ID" value="ISCW005842"/>
</dbReference>
<dbReference type="PaxDb" id="6945-B7PQ63"/>
<dbReference type="InParanoid" id="B7PQ63"/>
<keyword evidence="3" id="KW-1185">Reference proteome</keyword>
<evidence type="ECO:0000313" key="3">
    <source>
        <dbReference type="Proteomes" id="UP000001555"/>
    </source>
</evidence>
<dbReference type="EMBL" id="ABJB010228731">
    <property type="status" value="NOT_ANNOTATED_CDS"/>
    <property type="molecule type" value="Genomic_DNA"/>
</dbReference>
<dbReference type="VEuPathDB" id="VectorBase:ISCW005842"/>
<dbReference type="AlphaFoldDB" id="B7PQ63"/>
<dbReference type="Proteomes" id="UP000001555">
    <property type="component" value="Unassembled WGS sequence"/>
</dbReference>